<dbReference type="Gene3D" id="3.40.50.300">
    <property type="entry name" value="P-loop containing nucleotide triphosphate hydrolases"/>
    <property type="match status" value="1"/>
</dbReference>
<dbReference type="CDD" id="cd00614">
    <property type="entry name" value="CGS_like"/>
    <property type="match status" value="1"/>
</dbReference>
<evidence type="ECO:0000256" key="1">
    <source>
        <dbReference type="ARBA" id="ARBA00001933"/>
    </source>
</evidence>
<keyword evidence="5" id="KW-0547">Nucleotide-binding</keyword>
<organism evidence="17 18">
    <name type="scientific">Clostridium botulinum (strain 657 / Type Ba4)</name>
    <dbReference type="NCBI Taxonomy" id="515621"/>
    <lineage>
        <taxon>Bacteria</taxon>
        <taxon>Bacillati</taxon>
        <taxon>Bacillota</taxon>
        <taxon>Clostridia</taxon>
        <taxon>Eubacteriales</taxon>
        <taxon>Clostridiaceae</taxon>
        <taxon>Clostridium</taxon>
    </lineage>
</organism>
<protein>
    <recommendedName>
        <fullName evidence="4">L-methionine gamma-lyase</fullName>
        <ecNumber evidence="3">4.4.1.11</ecNumber>
        <ecNumber evidence="12">4.4.1.2</ecNumber>
    </recommendedName>
    <alternativeName>
        <fullName evidence="13">Homocysteine desulfhydrase</fullName>
    </alternativeName>
</protein>
<dbReference type="PROSITE" id="PS00675">
    <property type="entry name" value="SIGMA54_INTERACT_1"/>
    <property type="match status" value="1"/>
</dbReference>
<dbReference type="EC" id="4.4.1.11" evidence="3"/>
<name>A0A3F3A3J6_CLOB6</name>
<gene>
    <name evidence="17" type="primary">megL</name>
    <name evidence="17" type="ordered locus">CLJ_B0032</name>
</gene>
<dbReference type="EC" id="4.4.1.2" evidence="12"/>
<sequence length="705" mass="78172">MGKDYDNLQVFINNKNRKGMYVSTARAIKDDKNKPIGSVILIKDLQETIEIVNSIKYKEEEAFKDIMGNSACIDNLKEICKSVAKTNSTVLICGESGTGKELFAKAIYKLSLRNNKNFVTVNCADLQENLIESELFGCEAGSFTGAKSNGIQGLFKLANKGTIFLDEIGELTLNIQSKFLRVLQEGTIRKIGSTKEEKIDVRIIAATNRNLEEMVLKGQFRQDLYYRLNVVPIVIPPLRKRKEDIQLLVDNFVKILNKKFNKNIGYVDKKFINKLLKYDFPGNIRELENIIERAMNLCSDNILSDKNFNINTSNRLINNKSNESGSLQFGSLATPIYQTSTFIFDSAEQGGRRFAGEESGYIYSRLGNPTSTEVETKLALLEGGEAAIVAASGMGAIAASLWSALKSGDHVVASDTLYGCTFALLNHGLTRYGVEVTFVDVSNLDEVRNALKPNTKVVYLETPANPTLKVTNIKKISDMVHENNKECLVFVDNTFCTPYIQRPLELGADVVVHSATKYLNGHGDVIAGFAVGKEEFINQVKLFGIKDMTGAVIGPFESFLIIRGMKTLQLRMEKHCNNAMKVTKFLEAHPAVEKVYYPGLESFKYYNLAKEQMKLPGAMISFELKGGIEEGKVVMNNVKLATLAVSLGDAETLIQHPASMTHSPYTAEERKEASISDGLVRLSVGLEDVDDIISDLKQALDLIVK</sequence>
<dbReference type="GO" id="GO:0047982">
    <property type="term" value="F:homocysteine desulfhydrase activity"/>
    <property type="evidence" value="ECO:0007669"/>
    <property type="project" value="UniProtKB-EC"/>
</dbReference>
<evidence type="ECO:0000313" key="17">
    <source>
        <dbReference type="EMBL" id="ACQ51588.1"/>
    </source>
</evidence>
<dbReference type="InterPro" id="IPR000277">
    <property type="entry name" value="Cys/Met-Metab_PyrdxlP-dep_enz"/>
</dbReference>
<proteinExistence type="inferred from homology"/>
<dbReference type="InterPro" id="IPR015422">
    <property type="entry name" value="PyrdxlP-dep_Trfase_small"/>
</dbReference>
<dbReference type="PROSITE" id="PS00676">
    <property type="entry name" value="SIGMA54_INTERACT_2"/>
    <property type="match status" value="1"/>
</dbReference>
<dbReference type="GO" id="GO:0018826">
    <property type="term" value="F:methionine gamma-lyase activity"/>
    <property type="evidence" value="ECO:0007669"/>
    <property type="project" value="UniProtKB-EC"/>
</dbReference>
<dbReference type="GO" id="GO:0006355">
    <property type="term" value="P:regulation of DNA-templated transcription"/>
    <property type="evidence" value="ECO:0007669"/>
    <property type="project" value="InterPro"/>
</dbReference>
<evidence type="ECO:0000256" key="8">
    <source>
        <dbReference type="ARBA" id="ARBA00023015"/>
    </source>
</evidence>
<dbReference type="GO" id="GO:0003677">
    <property type="term" value="F:DNA binding"/>
    <property type="evidence" value="ECO:0007669"/>
    <property type="project" value="UniProtKB-KW"/>
</dbReference>
<dbReference type="Gene3D" id="3.90.1150.10">
    <property type="entry name" value="Aspartate Aminotransferase, domain 1"/>
    <property type="match status" value="1"/>
</dbReference>
<dbReference type="InterPro" id="IPR025943">
    <property type="entry name" value="Sigma_54_int_dom_ATP-bd_2"/>
</dbReference>
<dbReference type="Gene3D" id="3.40.640.10">
    <property type="entry name" value="Type I PLP-dependent aspartate aminotransferase-like (Major domain)"/>
    <property type="match status" value="1"/>
</dbReference>
<dbReference type="GO" id="GO:0019346">
    <property type="term" value="P:transsulfuration"/>
    <property type="evidence" value="ECO:0007669"/>
    <property type="project" value="InterPro"/>
</dbReference>
<evidence type="ECO:0000256" key="3">
    <source>
        <dbReference type="ARBA" id="ARBA00012222"/>
    </source>
</evidence>
<dbReference type="Pfam" id="PF00158">
    <property type="entry name" value="Sigma54_activat"/>
    <property type="match status" value="1"/>
</dbReference>
<dbReference type="InterPro" id="IPR027417">
    <property type="entry name" value="P-loop_NTPase"/>
</dbReference>
<evidence type="ECO:0000256" key="11">
    <source>
        <dbReference type="ARBA" id="ARBA00023239"/>
    </source>
</evidence>
<evidence type="ECO:0000256" key="15">
    <source>
        <dbReference type="ARBA" id="ARBA00052699"/>
    </source>
</evidence>
<evidence type="ECO:0000256" key="4">
    <source>
        <dbReference type="ARBA" id="ARBA00019040"/>
    </source>
</evidence>
<dbReference type="GO" id="GO:0030170">
    <property type="term" value="F:pyridoxal phosphate binding"/>
    <property type="evidence" value="ECO:0007669"/>
    <property type="project" value="InterPro"/>
</dbReference>
<dbReference type="Gene3D" id="1.10.8.60">
    <property type="match status" value="1"/>
</dbReference>
<comment type="catalytic activity">
    <reaction evidence="14">
        <text>L-homocysteine + H2O = 2-oxobutanoate + hydrogen sulfide + NH4(+) + H(+)</text>
        <dbReference type="Rhea" id="RHEA:14501"/>
        <dbReference type="ChEBI" id="CHEBI:15377"/>
        <dbReference type="ChEBI" id="CHEBI:15378"/>
        <dbReference type="ChEBI" id="CHEBI:16763"/>
        <dbReference type="ChEBI" id="CHEBI:28938"/>
        <dbReference type="ChEBI" id="CHEBI:29919"/>
        <dbReference type="ChEBI" id="CHEBI:58199"/>
        <dbReference type="EC" id="4.4.1.2"/>
    </reaction>
    <physiologicalReaction direction="left-to-right" evidence="14">
        <dbReference type="Rhea" id="RHEA:14502"/>
    </physiologicalReaction>
</comment>
<dbReference type="GO" id="GO:0005737">
    <property type="term" value="C:cytoplasm"/>
    <property type="evidence" value="ECO:0007669"/>
    <property type="project" value="TreeGrafter"/>
</dbReference>
<evidence type="ECO:0000256" key="6">
    <source>
        <dbReference type="ARBA" id="ARBA00022840"/>
    </source>
</evidence>
<dbReference type="InterPro" id="IPR025662">
    <property type="entry name" value="Sigma_54_int_dom_ATP-bd_1"/>
</dbReference>
<evidence type="ECO:0000256" key="14">
    <source>
        <dbReference type="ARBA" id="ARBA00048780"/>
    </source>
</evidence>
<dbReference type="InterPro" id="IPR058031">
    <property type="entry name" value="AAA_lid_NorR"/>
</dbReference>
<keyword evidence="11 17" id="KW-0456">Lyase</keyword>
<dbReference type="NCBIfam" id="NF004876">
    <property type="entry name" value="PRK06234.1"/>
    <property type="match status" value="1"/>
</dbReference>
<dbReference type="InterPro" id="IPR002078">
    <property type="entry name" value="Sigma_54_int"/>
</dbReference>
<reference evidence="18" key="2">
    <citation type="submission" date="2008-05" db="EMBL/GenBank/DDBJ databases">
        <title>Genome sequence of Clostridium botulinum Ba4 strain 657.</title>
        <authorList>
            <person name="Shrivastava S."/>
            <person name="Brown J.L."/>
            <person name="Bruce D."/>
            <person name="Detter C."/>
            <person name="Munk C."/>
            <person name="Smith L.A."/>
            <person name="Smith T.J."/>
            <person name="Sutton G."/>
            <person name="Brettin T.S."/>
        </authorList>
    </citation>
    <scope>NUCLEOTIDE SEQUENCE [LARGE SCALE GENOMIC DNA]</scope>
    <source>
        <strain evidence="18">657 / Type Ba4</strain>
    </source>
</reference>
<keyword evidence="8" id="KW-0805">Transcription regulation</keyword>
<evidence type="ECO:0000256" key="7">
    <source>
        <dbReference type="ARBA" id="ARBA00022898"/>
    </source>
</evidence>
<dbReference type="PROSITE" id="PS00688">
    <property type="entry name" value="SIGMA54_INTERACT_3"/>
    <property type="match status" value="1"/>
</dbReference>
<dbReference type="PROSITE" id="PS00868">
    <property type="entry name" value="CYS_MET_METAB_PP"/>
    <property type="match status" value="1"/>
</dbReference>
<evidence type="ECO:0000256" key="9">
    <source>
        <dbReference type="ARBA" id="ARBA00023125"/>
    </source>
</evidence>
<evidence type="ECO:0000259" key="16">
    <source>
        <dbReference type="PROSITE" id="PS50045"/>
    </source>
</evidence>
<dbReference type="InterPro" id="IPR015424">
    <property type="entry name" value="PyrdxlP-dep_Trfase"/>
</dbReference>
<dbReference type="CDD" id="cd00009">
    <property type="entry name" value="AAA"/>
    <property type="match status" value="1"/>
</dbReference>
<dbReference type="Proteomes" id="UP000002333">
    <property type="component" value="Chromosome"/>
</dbReference>
<dbReference type="SUPFAM" id="SSF52540">
    <property type="entry name" value="P-loop containing nucleoside triphosphate hydrolases"/>
    <property type="match status" value="1"/>
</dbReference>
<keyword evidence="7" id="KW-0663">Pyridoxal phosphate</keyword>
<evidence type="ECO:0000256" key="10">
    <source>
        <dbReference type="ARBA" id="ARBA00023163"/>
    </source>
</evidence>
<dbReference type="InterPro" id="IPR054542">
    <property type="entry name" value="Cys_met_metab_PP"/>
</dbReference>
<dbReference type="AlphaFoldDB" id="A0A3F3A3J6"/>
<dbReference type="PANTHER" id="PTHR11808:SF80">
    <property type="entry name" value="CYSTATHIONINE GAMMA-LYASE"/>
    <property type="match status" value="1"/>
</dbReference>
<accession>A0A3F3A3J6</accession>
<dbReference type="FunFam" id="3.90.1150.10:FF:000008">
    <property type="entry name" value="Cystathionine gamma-synthase"/>
    <property type="match status" value="1"/>
</dbReference>
<dbReference type="SUPFAM" id="SSF53383">
    <property type="entry name" value="PLP-dependent transferases"/>
    <property type="match status" value="1"/>
</dbReference>
<dbReference type="FunFam" id="3.40.50.300:FF:000006">
    <property type="entry name" value="DNA-binding transcriptional regulator NtrC"/>
    <property type="match status" value="1"/>
</dbReference>
<comment type="similarity">
    <text evidence="2">Belongs to the trans-sulfuration enzymes family. L-methionine gamma-lyase subfamily.</text>
</comment>
<dbReference type="GO" id="GO:0005524">
    <property type="term" value="F:ATP binding"/>
    <property type="evidence" value="ECO:0007669"/>
    <property type="project" value="UniProtKB-KW"/>
</dbReference>
<dbReference type="EMBL" id="CP001083">
    <property type="protein sequence ID" value="ACQ51588.1"/>
    <property type="molecule type" value="Genomic_DNA"/>
</dbReference>
<reference evidence="17 18" key="1">
    <citation type="journal article" date="2007" name="PLoS ONE">
        <title>Analysis of the neurotoxin complex genes in Clostridium botulinum A1-A4 and B1 strains: BoNT/A3, /Ba4 and /B1 clusters are located within plasmids.</title>
        <authorList>
            <person name="Smith T.J."/>
            <person name="Hill K.K."/>
            <person name="Foley B.T."/>
            <person name="Detter J.C."/>
            <person name="Munk A.C."/>
            <person name="Bruce D.C."/>
            <person name="Doggett N.A."/>
            <person name="Smith L.A."/>
            <person name="Marks J.D."/>
            <person name="Xie G."/>
            <person name="Brettin T.S."/>
        </authorList>
    </citation>
    <scope>NUCLEOTIDE SEQUENCE [LARGE SCALE GENOMIC DNA]</scope>
    <source>
        <strain evidence="18">657 / Type Ba4</strain>
    </source>
</reference>
<dbReference type="FunFam" id="3.40.640.10:FF:000046">
    <property type="entry name" value="Cystathionine gamma-lyase"/>
    <property type="match status" value="1"/>
</dbReference>
<dbReference type="NCBIfam" id="TIGR01328">
    <property type="entry name" value="met_gam_lyase"/>
    <property type="match status" value="1"/>
</dbReference>
<keyword evidence="10" id="KW-0804">Transcription</keyword>
<dbReference type="KEGG" id="cbi:CLJ_B0032"/>
<evidence type="ECO:0000256" key="2">
    <source>
        <dbReference type="ARBA" id="ARBA00008667"/>
    </source>
</evidence>
<evidence type="ECO:0000256" key="13">
    <source>
        <dbReference type="ARBA" id="ARBA00047199"/>
    </source>
</evidence>
<evidence type="ECO:0000313" key="18">
    <source>
        <dbReference type="Proteomes" id="UP000002333"/>
    </source>
</evidence>
<dbReference type="InterPro" id="IPR025944">
    <property type="entry name" value="Sigma_54_int_dom_CS"/>
</dbReference>
<dbReference type="InterPro" id="IPR003593">
    <property type="entry name" value="AAA+_ATPase"/>
</dbReference>
<evidence type="ECO:0000256" key="12">
    <source>
        <dbReference type="ARBA" id="ARBA00047175"/>
    </source>
</evidence>
<dbReference type="PANTHER" id="PTHR11808">
    <property type="entry name" value="TRANS-SULFURATION ENZYME FAMILY MEMBER"/>
    <property type="match status" value="1"/>
</dbReference>
<comment type="cofactor">
    <cofactor evidence="1">
        <name>pyridoxal 5'-phosphate</name>
        <dbReference type="ChEBI" id="CHEBI:597326"/>
    </cofactor>
</comment>
<feature type="domain" description="Sigma-54 factor interaction" evidence="16">
    <location>
        <begin position="66"/>
        <end position="296"/>
    </location>
</feature>
<evidence type="ECO:0000256" key="5">
    <source>
        <dbReference type="ARBA" id="ARBA00022741"/>
    </source>
</evidence>
<dbReference type="InterPro" id="IPR006237">
    <property type="entry name" value="L-Met_gamma_lys"/>
</dbReference>
<dbReference type="Pfam" id="PF01053">
    <property type="entry name" value="Cys_Met_Meta_PP"/>
    <property type="match status" value="1"/>
</dbReference>
<dbReference type="Pfam" id="PF25601">
    <property type="entry name" value="AAA_lid_14"/>
    <property type="match status" value="1"/>
</dbReference>
<dbReference type="SMART" id="SM00382">
    <property type="entry name" value="AAA"/>
    <property type="match status" value="1"/>
</dbReference>
<keyword evidence="9" id="KW-0238">DNA-binding</keyword>
<dbReference type="InterPro" id="IPR015421">
    <property type="entry name" value="PyrdxlP-dep_Trfase_major"/>
</dbReference>
<comment type="catalytic activity">
    <reaction evidence="15">
        <text>L-methionine + H2O = methanethiol + 2-oxobutanoate + NH4(+)</text>
        <dbReference type="Rhea" id="RHEA:23800"/>
        <dbReference type="ChEBI" id="CHEBI:15377"/>
        <dbReference type="ChEBI" id="CHEBI:16007"/>
        <dbReference type="ChEBI" id="CHEBI:16763"/>
        <dbReference type="ChEBI" id="CHEBI:28938"/>
        <dbReference type="ChEBI" id="CHEBI:57844"/>
        <dbReference type="EC" id="4.4.1.11"/>
    </reaction>
    <physiologicalReaction direction="left-to-right" evidence="15">
        <dbReference type="Rhea" id="RHEA:23801"/>
    </physiologicalReaction>
</comment>
<dbReference type="PROSITE" id="PS50045">
    <property type="entry name" value="SIGMA54_INTERACT_4"/>
    <property type="match status" value="1"/>
</dbReference>
<keyword evidence="6" id="KW-0067">ATP-binding</keyword>